<dbReference type="Proteomes" id="UP000006591">
    <property type="component" value="Chromosome 5"/>
</dbReference>
<feature type="domain" description="DYW" evidence="1">
    <location>
        <begin position="61"/>
        <end position="91"/>
    </location>
</feature>
<organism evidence="2">
    <name type="scientific">Oryza nivara</name>
    <name type="common">Indian wild rice</name>
    <name type="synonym">Oryza sativa f. spontanea</name>
    <dbReference type="NCBI Taxonomy" id="4536"/>
    <lineage>
        <taxon>Eukaryota</taxon>
        <taxon>Viridiplantae</taxon>
        <taxon>Streptophyta</taxon>
        <taxon>Embryophyta</taxon>
        <taxon>Tracheophyta</taxon>
        <taxon>Spermatophyta</taxon>
        <taxon>Magnoliopsida</taxon>
        <taxon>Liliopsida</taxon>
        <taxon>Poales</taxon>
        <taxon>Poaceae</taxon>
        <taxon>BOP clade</taxon>
        <taxon>Oryzoideae</taxon>
        <taxon>Oryzeae</taxon>
        <taxon>Oryzinae</taxon>
        <taxon>Oryza</taxon>
    </lineage>
</organism>
<keyword evidence="3" id="KW-1185">Reference proteome</keyword>
<sequence>MDRDQEQTIHLLAGDSSHPMMAAITDKLRRLTIDMRRLGFNLHPARTMSCMMWKGKIKMTSFLTKSWNTPLGVIKNLWICGNCHEVMKFISCF</sequence>
<protein>
    <recommendedName>
        <fullName evidence="1">DYW domain-containing protein</fullName>
    </recommendedName>
</protein>
<dbReference type="InterPro" id="IPR032867">
    <property type="entry name" value="DYW_dom"/>
</dbReference>
<dbReference type="HOGENOM" id="CLU_2403396_0_0_1"/>
<dbReference type="eggNOG" id="KOG4197">
    <property type="taxonomic scope" value="Eukaryota"/>
</dbReference>
<accession>A0A0E0HDH5</accession>
<dbReference type="GO" id="GO:0008270">
    <property type="term" value="F:zinc ion binding"/>
    <property type="evidence" value="ECO:0007669"/>
    <property type="project" value="InterPro"/>
</dbReference>
<name>A0A0E0HDH5_ORYNI</name>
<evidence type="ECO:0000259" key="1">
    <source>
        <dbReference type="Pfam" id="PF14432"/>
    </source>
</evidence>
<dbReference type="Pfam" id="PF14432">
    <property type="entry name" value="DYW_deaminase"/>
    <property type="match status" value="1"/>
</dbReference>
<dbReference type="STRING" id="4536.A0A0E0HDH5"/>
<evidence type="ECO:0000313" key="3">
    <source>
        <dbReference type="Proteomes" id="UP000006591"/>
    </source>
</evidence>
<evidence type="ECO:0000313" key="2">
    <source>
        <dbReference type="EnsemblPlants" id="ONIVA05G14430.1"/>
    </source>
</evidence>
<reference evidence="2" key="2">
    <citation type="submission" date="2018-04" db="EMBL/GenBank/DDBJ databases">
        <title>OnivRS2 (Oryza nivara Reference Sequence Version 2).</title>
        <authorList>
            <person name="Zhang J."/>
            <person name="Kudrna D."/>
            <person name="Lee S."/>
            <person name="Talag J."/>
            <person name="Rajasekar S."/>
            <person name="Welchert J."/>
            <person name="Hsing Y.-I."/>
            <person name="Wing R.A."/>
        </authorList>
    </citation>
    <scope>NUCLEOTIDE SEQUENCE [LARGE SCALE GENOMIC DNA]</scope>
    <source>
        <strain evidence="2">SL10</strain>
    </source>
</reference>
<reference evidence="2" key="1">
    <citation type="submission" date="2015-04" db="UniProtKB">
        <authorList>
            <consortium name="EnsemblPlants"/>
        </authorList>
    </citation>
    <scope>IDENTIFICATION</scope>
    <source>
        <strain evidence="2">SL10</strain>
    </source>
</reference>
<proteinExistence type="predicted"/>
<dbReference type="EnsemblPlants" id="ONIVA05G14430.1">
    <property type="protein sequence ID" value="ONIVA05G14430.1"/>
    <property type="gene ID" value="ONIVA05G14430"/>
</dbReference>
<dbReference type="Gramene" id="ONIVA05G14430.1">
    <property type="protein sequence ID" value="ONIVA05G14430.1"/>
    <property type="gene ID" value="ONIVA05G14430"/>
</dbReference>
<dbReference type="AlphaFoldDB" id="A0A0E0HDH5"/>